<evidence type="ECO:0008006" key="3">
    <source>
        <dbReference type="Google" id="ProtNLM"/>
    </source>
</evidence>
<proteinExistence type="predicted"/>
<dbReference type="InterPro" id="IPR052061">
    <property type="entry name" value="PTE-AB_protein"/>
</dbReference>
<gene>
    <name evidence="1" type="ORF">PG999_012427</name>
</gene>
<keyword evidence="2" id="KW-1185">Reference proteome</keyword>
<evidence type="ECO:0000313" key="1">
    <source>
        <dbReference type="EMBL" id="KAK8096483.1"/>
    </source>
</evidence>
<reference evidence="1 2" key="1">
    <citation type="submission" date="2023-01" db="EMBL/GenBank/DDBJ databases">
        <title>Analysis of 21 Apiospora genomes using comparative genomics revels a genus with tremendous synthesis potential of carbohydrate active enzymes and secondary metabolites.</title>
        <authorList>
            <person name="Sorensen T."/>
        </authorList>
    </citation>
    <scope>NUCLEOTIDE SEQUENCE [LARGE SCALE GENOMIC DNA]</scope>
    <source>
        <strain evidence="1 2">CBS 117206</strain>
    </source>
</reference>
<sequence length="251" mass="27603">MVVACPQRILAWKPESDEALEYFCSIDWCRDILVTPGLDLFKCDYVHRKHLGWDPVVSGILARRDVAGVRHFLSSIVRPGVLPPLNQSRNMSSHHPSPGNPFPQHINFYTIGADLAGIPNTAHGGIIALLIDSVFAQLGFLHSNLQKQFYSSFTNVRFLRPLILPKSPAVALRKTTMFGSESNTSDAKPSSSDTRHLGGVATVIVRAQIDSIKTKEGDDKMHVFAQVETGGGMMCAVGEGLIVEKIWKSRL</sequence>
<dbReference type="PANTHER" id="PTHR47260:SF1">
    <property type="entry name" value="UPF0644 PROTEIN PB2B4.06"/>
    <property type="match status" value="1"/>
</dbReference>
<comment type="caution">
    <text evidence="1">The sequence shown here is derived from an EMBL/GenBank/DDBJ whole genome shotgun (WGS) entry which is preliminary data.</text>
</comment>
<dbReference type="SUPFAM" id="SSF54637">
    <property type="entry name" value="Thioesterase/thiol ester dehydrase-isomerase"/>
    <property type="match status" value="1"/>
</dbReference>
<dbReference type="Proteomes" id="UP001392437">
    <property type="component" value="Unassembled WGS sequence"/>
</dbReference>
<dbReference type="EMBL" id="JAQQWP010000010">
    <property type="protein sequence ID" value="KAK8096483.1"/>
    <property type="molecule type" value="Genomic_DNA"/>
</dbReference>
<evidence type="ECO:0000313" key="2">
    <source>
        <dbReference type="Proteomes" id="UP001392437"/>
    </source>
</evidence>
<dbReference type="PANTHER" id="PTHR47260">
    <property type="entry name" value="UPF0644 PROTEIN PB2B4.06"/>
    <property type="match status" value="1"/>
</dbReference>
<accession>A0AAW0QCM6</accession>
<dbReference type="AlphaFoldDB" id="A0AAW0QCM6"/>
<organism evidence="1 2">
    <name type="scientific">Apiospora kogelbergensis</name>
    <dbReference type="NCBI Taxonomy" id="1337665"/>
    <lineage>
        <taxon>Eukaryota</taxon>
        <taxon>Fungi</taxon>
        <taxon>Dikarya</taxon>
        <taxon>Ascomycota</taxon>
        <taxon>Pezizomycotina</taxon>
        <taxon>Sordariomycetes</taxon>
        <taxon>Xylariomycetidae</taxon>
        <taxon>Amphisphaeriales</taxon>
        <taxon>Apiosporaceae</taxon>
        <taxon>Apiospora</taxon>
    </lineage>
</organism>
<protein>
    <recommendedName>
        <fullName evidence="3">Thioesterase domain-containing protein</fullName>
    </recommendedName>
</protein>
<dbReference type="InterPro" id="IPR029069">
    <property type="entry name" value="HotDog_dom_sf"/>
</dbReference>
<dbReference type="Gene3D" id="3.10.129.10">
    <property type="entry name" value="Hotdog Thioesterase"/>
    <property type="match status" value="1"/>
</dbReference>
<name>A0AAW0QCM6_9PEZI</name>